<dbReference type="GO" id="GO:0003723">
    <property type="term" value="F:RNA binding"/>
    <property type="evidence" value="ECO:0007669"/>
    <property type="project" value="UniProtKB-KW"/>
</dbReference>
<dbReference type="OrthoDB" id="446014at2759"/>
<comment type="caution">
    <text evidence="4">The sequence shown here is derived from an EMBL/GenBank/DDBJ whole genome shotgun (WGS) entry which is preliminary data.</text>
</comment>
<feature type="compositionally biased region" description="Gly residues" evidence="2">
    <location>
        <begin position="137"/>
        <end position="146"/>
    </location>
</feature>
<protein>
    <recommendedName>
        <fullName evidence="3">Chromatin target of PRMT1 protein C-terminal domain-containing protein</fullName>
    </recommendedName>
</protein>
<evidence type="ECO:0000256" key="2">
    <source>
        <dbReference type="SAM" id="MobiDB-lite"/>
    </source>
</evidence>
<feature type="domain" description="Chromatin target of PRMT1 protein C-terminal" evidence="3">
    <location>
        <begin position="207"/>
        <end position="295"/>
    </location>
</feature>
<keyword evidence="1" id="KW-0694">RNA-binding</keyword>
<feature type="region of interest" description="Disordered" evidence="2">
    <location>
        <begin position="200"/>
        <end position="267"/>
    </location>
</feature>
<dbReference type="AlphaFoldDB" id="A0A3S1BP27"/>
<dbReference type="Pfam" id="PF13865">
    <property type="entry name" value="FoP_duplication"/>
    <property type="match status" value="1"/>
</dbReference>
<dbReference type="InterPro" id="IPR025715">
    <property type="entry name" value="FoP_C"/>
</dbReference>
<dbReference type="EMBL" id="RQTK01000092">
    <property type="protein sequence ID" value="RUS88122.1"/>
    <property type="molecule type" value="Genomic_DNA"/>
</dbReference>
<sequence>MTTVPTKIVLKSTTRMSLSERFSHIVPTVQTIRSNMAAEQQVSAANRRLAQQLANRPGVGQAGGGNPAAFMYQQQQQQMMMTGRGGAGGAGFRGNRGSLRGVGANKGTLKQRLGKSNVKNRLTLPAARGTQQFARGGYRGGRGARGGSIQALQGGAGDFTYSKPQGRGGFSPARGRGRGTTFRGRGNFNRSDEVFQFQGGKVGTRKPRGGFTRDRAGFTGQTIVRGGRGQRRGGTFRGGQRGQRGRGGRGGRGASAANGGGSMTAHDLDSQLDEYMSKSKSHLDSELDAYMSQVN</sequence>
<evidence type="ECO:0000259" key="3">
    <source>
        <dbReference type="SMART" id="SM01218"/>
    </source>
</evidence>
<keyword evidence="5" id="KW-1185">Reference proteome</keyword>
<evidence type="ECO:0000313" key="4">
    <source>
        <dbReference type="EMBL" id="RUS88122.1"/>
    </source>
</evidence>
<dbReference type="Proteomes" id="UP000271974">
    <property type="component" value="Unassembled WGS sequence"/>
</dbReference>
<feature type="compositionally biased region" description="Low complexity" evidence="2">
    <location>
        <begin position="179"/>
        <end position="188"/>
    </location>
</feature>
<proteinExistence type="predicted"/>
<organism evidence="4 5">
    <name type="scientific">Elysia chlorotica</name>
    <name type="common">Eastern emerald elysia</name>
    <name type="synonym">Sea slug</name>
    <dbReference type="NCBI Taxonomy" id="188477"/>
    <lineage>
        <taxon>Eukaryota</taxon>
        <taxon>Metazoa</taxon>
        <taxon>Spiralia</taxon>
        <taxon>Lophotrochozoa</taxon>
        <taxon>Mollusca</taxon>
        <taxon>Gastropoda</taxon>
        <taxon>Heterobranchia</taxon>
        <taxon>Euthyneura</taxon>
        <taxon>Panpulmonata</taxon>
        <taxon>Sacoglossa</taxon>
        <taxon>Placobranchoidea</taxon>
        <taxon>Plakobranchidae</taxon>
        <taxon>Elysia</taxon>
    </lineage>
</organism>
<evidence type="ECO:0000256" key="1">
    <source>
        <dbReference type="ARBA" id="ARBA00022884"/>
    </source>
</evidence>
<accession>A0A3S1BP27</accession>
<reference evidence="4 5" key="1">
    <citation type="submission" date="2019-01" db="EMBL/GenBank/DDBJ databases">
        <title>A draft genome assembly of the solar-powered sea slug Elysia chlorotica.</title>
        <authorList>
            <person name="Cai H."/>
            <person name="Li Q."/>
            <person name="Fang X."/>
            <person name="Li J."/>
            <person name="Curtis N.E."/>
            <person name="Altenburger A."/>
            <person name="Shibata T."/>
            <person name="Feng M."/>
            <person name="Maeda T."/>
            <person name="Schwartz J.A."/>
            <person name="Shigenobu S."/>
            <person name="Lundholm N."/>
            <person name="Nishiyama T."/>
            <person name="Yang H."/>
            <person name="Hasebe M."/>
            <person name="Li S."/>
            <person name="Pierce S.K."/>
            <person name="Wang J."/>
        </authorList>
    </citation>
    <scope>NUCLEOTIDE SEQUENCE [LARGE SCALE GENOMIC DNA]</scope>
    <source>
        <strain evidence="4">EC2010</strain>
        <tissue evidence="4">Whole organism of an adult</tissue>
    </source>
</reference>
<feature type="compositionally biased region" description="Gly residues" evidence="2">
    <location>
        <begin position="250"/>
        <end position="262"/>
    </location>
</feature>
<dbReference type="PANTHER" id="PTHR48426:SF1">
    <property type="entry name" value="CHROMATIN TARGET OF PRMT1 PROTEIN"/>
    <property type="match status" value="1"/>
</dbReference>
<dbReference type="STRING" id="188477.A0A3S1BP27"/>
<dbReference type="InterPro" id="IPR052656">
    <property type="entry name" value="CTOP_PRMT1"/>
</dbReference>
<dbReference type="PANTHER" id="PTHR48426">
    <property type="entry name" value="CHROMATIN TARGET OF PRMT1 PROTEIN"/>
    <property type="match status" value="1"/>
</dbReference>
<dbReference type="SMART" id="SM01218">
    <property type="entry name" value="FoP_duplication"/>
    <property type="match status" value="1"/>
</dbReference>
<gene>
    <name evidence="4" type="ORF">EGW08_004084</name>
</gene>
<evidence type="ECO:0000313" key="5">
    <source>
        <dbReference type="Proteomes" id="UP000271974"/>
    </source>
</evidence>
<name>A0A3S1BP27_ELYCH</name>
<feature type="region of interest" description="Disordered" evidence="2">
    <location>
        <begin position="133"/>
        <end position="188"/>
    </location>
</feature>